<gene>
    <name evidence="3" type="ORF">M427DRAFT_116401</name>
</gene>
<dbReference type="PANTHER" id="PTHR48014">
    <property type="entry name" value="SERINE/THREONINE-PROTEIN KINASE FRAY2"/>
    <property type="match status" value="1"/>
</dbReference>
<dbReference type="PROSITE" id="PS50011">
    <property type="entry name" value="PROTEIN_KINASE_DOM"/>
    <property type="match status" value="1"/>
</dbReference>
<dbReference type="STRING" id="1344416.A0A139A0W4"/>
<dbReference type="SUPFAM" id="SSF56112">
    <property type="entry name" value="Protein kinase-like (PK-like)"/>
    <property type="match status" value="1"/>
</dbReference>
<dbReference type="PANTHER" id="PTHR48014:SF21">
    <property type="entry name" value="SERINE_THREONINE-PROTEIN KINASE FRAY2"/>
    <property type="match status" value="1"/>
</dbReference>
<dbReference type="GO" id="GO:0004672">
    <property type="term" value="F:protein kinase activity"/>
    <property type="evidence" value="ECO:0007669"/>
    <property type="project" value="InterPro"/>
</dbReference>
<evidence type="ECO:0000259" key="2">
    <source>
        <dbReference type="PROSITE" id="PS50011"/>
    </source>
</evidence>
<dbReference type="InterPro" id="IPR047173">
    <property type="entry name" value="STRAD_A/B-like"/>
</dbReference>
<feature type="domain" description="Protein kinase" evidence="2">
    <location>
        <begin position="1"/>
        <end position="285"/>
    </location>
</feature>
<proteinExistence type="inferred from homology"/>
<dbReference type="Pfam" id="PF00069">
    <property type="entry name" value="Pkinase"/>
    <property type="match status" value="1"/>
</dbReference>
<dbReference type="EMBL" id="KQ965836">
    <property type="protein sequence ID" value="KXS10165.1"/>
    <property type="molecule type" value="Genomic_DNA"/>
</dbReference>
<organism evidence="3 4">
    <name type="scientific">Gonapodya prolifera (strain JEL478)</name>
    <name type="common">Monoblepharis prolifera</name>
    <dbReference type="NCBI Taxonomy" id="1344416"/>
    <lineage>
        <taxon>Eukaryota</taxon>
        <taxon>Fungi</taxon>
        <taxon>Fungi incertae sedis</taxon>
        <taxon>Chytridiomycota</taxon>
        <taxon>Chytridiomycota incertae sedis</taxon>
        <taxon>Monoblepharidomycetes</taxon>
        <taxon>Monoblepharidales</taxon>
        <taxon>Gonapodyaceae</taxon>
        <taxon>Gonapodya</taxon>
    </lineage>
</organism>
<dbReference type="Gene3D" id="3.30.200.20">
    <property type="entry name" value="Phosphorylase Kinase, domain 1"/>
    <property type="match status" value="1"/>
</dbReference>
<evidence type="ECO:0000256" key="1">
    <source>
        <dbReference type="ARBA" id="ARBA00008874"/>
    </source>
</evidence>
<dbReference type="GO" id="GO:0006611">
    <property type="term" value="P:protein export from nucleus"/>
    <property type="evidence" value="ECO:0007669"/>
    <property type="project" value="TreeGrafter"/>
</dbReference>
<keyword evidence="3" id="KW-0808">Transferase</keyword>
<dbReference type="OMA" id="NCTVNNR"/>
<dbReference type="GO" id="GO:1902554">
    <property type="term" value="C:serine/threonine protein kinase complex"/>
    <property type="evidence" value="ECO:0007669"/>
    <property type="project" value="TreeGrafter"/>
</dbReference>
<sequence>MGGAAGAGYSTRIKDYELLSQIGGVDDLSFLYLARHIPTRELVALKYTDLTISPDFELVEEVIHTIHITTHLSHPVLLPYRTSFVDADRLWSVTLPIRGGSCRQIMREYFPDGFGFKESVVATIVREIVRGVQYMHASHVLHNDIRASSILLSHTGAVLLTGLHAARPLLTSGLLHRSTFIPVGDNHEHAAPEIVAQGRRVGMPADVYSIGHTAVELAFGKTGFDGWPSCKILLCKLADECPAPDVGTGIGKGMSYEFWMFVECCTRRDPKKRPTTTELLEHPFLAMARDAKHVQKYVLK</sequence>
<protein>
    <submittedName>
        <fullName evidence="3">Kinase-like protein</fullName>
    </submittedName>
</protein>
<dbReference type="GO" id="GO:0005524">
    <property type="term" value="F:ATP binding"/>
    <property type="evidence" value="ECO:0007669"/>
    <property type="project" value="InterPro"/>
</dbReference>
<name>A0A139A0W4_GONPJ</name>
<dbReference type="GO" id="GO:0043539">
    <property type="term" value="F:protein serine/threonine kinase activator activity"/>
    <property type="evidence" value="ECO:0007669"/>
    <property type="project" value="InterPro"/>
</dbReference>
<dbReference type="InterPro" id="IPR011009">
    <property type="entry name" value="Kinase-like_dom_sf"/>
</dbReference>
<reference evidence="3 4" key="1">
    <citation type="journal article" date="2015" name="Genome Biol. Evol.">
        <title>Phylogenomic analyses indicate that early fungi evolved digesting cell walls of algal ancestors of land plants.</title>
        <authorList>
            <person name="Chang Y."/>
            <person name="Wang S."/>
            <person name="Sekimoto S."/>
            <person name="Aerts A.L."/>
            <person name="Choi C."/>
            <person name="Clum A."/>
            <person name="LaButti K.M."/>
            <person name="Lindquist E.A."/>
            <person name="Yee Ngan C."/>
            <person name="Ohm R.A."/>
            <person name="Salamov A.A."/>
            <person name="Grigoriev I.V."/>
            <person name="Spatafora J.W."/>
            <person name="Berbee M.L."/>
        </authorList>
    </citation>
    <scope>NUCLEOTIDE SEQUENCE [LARGE SCALE GENOMIC DNA]</scope>
    <source>
        <strain evidence="3 4">JEL478</strain>
    </source>
</reference>
<evidence type="ECO:0000313" key="3">
    <source>
        <dbReference type="EMBL" id="KXS10165.1"/>
    </source>
</evidence>
<evidence type="ECO:0000313" key="4">
    <source>
        <dbReference type="Proteomes" id="UP000070544"/>
    </source>
</evidence>
<keyword evidence="4" id="KW-1185">Reference proteome</keyword>
<feature type="non-terminal residue" evidence="3">
    <location>
        <position position="300"/>
    </location>
</feature>
<dbReference type="InterPro" id="IPR000719">
    <property type="entry name" value="Prot_kinase_dom"/>
</dbReference>
<dbReference type="AlphaFoldDB" id="A0A139A0W4"/>
<dbReference type="Proteomes" id="UP000070544">
    <property type="component" value="Unassembled WGS sequence"/>
</dbReference>
<accession>A0A139A0W4</accession>
<comment type="similarity">
    <text evidence="1">Belongs to the protein kinase superfamily. STE Ser/Thr protein kinase family. STE20 subfamily.</text>
</comment>
<dbReference type="OrthoDB" id="248923at2759"/>
<dbReference type="Gene3D" id="1.10.510.10">
    <property type="entry name" value="Transferase(Phosphotransferase) domain 1"/>
    <property type="match status" value="1"/>
</dbReference>
<keyword evidence="3" id="KW-0418">Kinase</keyword>
<dbReference type="SMART" id="SM00220">
    <property type="entry name" value="S_TKc"/>
    <property type="match status" value="1"/>
</dbReference>